<protein>
    <submittedName>
        <fullName evidence="6">Rhs protein</fullName>
    </submittedName>
</protein>
<evidence type="ECO:0000313" key="7">
    <source>
        <dbReference type="Proteomes" id="UP000019678"/>
    </source>
</evidence>
<dbReference type="eggNOG" id="COG3064">
    <property type="taxonomic scope" value="Bacteria"/>
</dbReference>
<feature type="domain" description="DUF6531" evidence="4">
    <location>
        <begin position="238"/>
        <end position="312"/>
    </location>
</feature>
<dbReference type="Pfam" id="PF20148">
    <property type="entry name" value="DUF6531"/>
    <property type="match status" value="1"/>
</dbReference>
<feature type="domain" description="RHS protein conserved region" evidence="3">
    <location>
        <begin position="1179"/>
        <end position="1212"/>
    </location>
</feature>
<evidence type="ECO:0000259" key="3">
    <source>
        <dbReference type="Pfam" id="PF03527"/>
    </source>
</evidence>
<dbReference type="eggNOG" id="COG3209">
    <property type="taxonomic scope" value="Bacteria"/>
</dbReference>
<dbReference type="InterPro" id="IPR006530">
    <property type="entry name" value="YD"/>
</dbReference>
<dbReference type="RefSeq" id="WP_044241314.1">
    <property type="nucleotide sequence ID" value="NZ_ASRX01000021.1"/>
</dbReference>
<accession>A0A017T8U0</accession>
<evidence type="ECO:0000259" key="4">
    <source>
        <dbReference type="Pfam" id="PF20148"/>
    </source>
</evidence>
<keyword evidence="7" id="KW-1185">Reference proteome</keyword>
<dbReference type="PANTHER" id="PTHR32305:SF15">
    <property type="entry name" value="PROTEIN RHSA-RELATED"/>
    <property type="match status" value="1"/>
</dbReference>
<dbReference type="EMBL" id="ASRX01000021">
    <property type="protein sequence ID" value="EYF05644.1"/>
    <property type="molecule type" value="Genomic_DNA"/>
</dbReference>
<reference evidence="6 7" key="1">
    <citation type="submission" date="2013-05" db="EMBL/GenBank/DDBJ databases">
        <title>Genome assembly of Chondromyces apiculatus DSM 436.</title>
        <authorList>
            <person name="Sharma G."/>
            <person name="Khatri I."/>
            <person name="Kaur C."/>
            <person name="Mayilraj S."/>
            <person name="Subramanian S."/>
        </authorList>
    </citation>
    <scope>NUCLEOTIDE SEQUENCE [LARGE SCALE GENOMIC DNA]</scope>
    <source>
        <strain evidence="6 7">DSM 436</strain>
    </source>
</reference>
<dbReference type="NCBIfam" id="TIGR01643">
    <property type="entry name" value="YD_repeat_2x"/>
    <property type="match status" value="7"/>
</dbReference>
<dbReference type="InterPro" id="IPR001826">
    <property type="entry name" value="RHS"/>
</dbReference>
<dbReference type="SUPFAM" id="SSF101898">
    <property type="entry name" value="NHL repeat"/>
    <property type="match status" value="1"/>
</dbReference>
<feature type="region of interest" description="Disordered" evidence="2">
    <location>
        <begin position="1011"/>
        <end position="1050"/>
    </location>
</feature>
<sequence length="1437" mass="159709">MAHNFHDINGWLIVGLEMHQGFHIFPPAPMKFLKLTLLHPFTLGDREQPTVHFNGVPSVTHQHAPAFLWPHLGIIPDPLDALTPLHILFGSHKCWLPRGAVEICGEKATCCVVGGPVSLNADCWDLGWWPTSLVLNPGTVQTTPTFGDFAMGAVTLAIDLVIDLLFHGAFKLGGKLAKKLGSKALKPLAKKGKDIARKGFRAAARGTGRAGRAAARGARSLAKKGASALRKAKCFVTGHPVDATSGAVVDTKVDLTLPGPIPLFWQRHYSSSRALERTTLGRGGWAHGLEQWITRDEEGLTLRDEQGRDVYFPHLAPGESAFHRPDRLTLSAHPDGSFSVHSHESRLTRRFEPAVDQGRARLRAIHDAHGNAITLDYTGDRLHRVRDTAGREIRIKQTHGGRIARLEVWVGDSLEQWVDYAYARTGELAAATDALGHAEHYGYDDDHRMVKTTLKNGVSFHYEYDPDTGWCKKTWGDGGLHTVELRVDREQRITWLTGNDEPRTLHWNEDGLVVREETPDGVVLRTCEFDADQYLLAEANGAGETTRYAYDARGNTIQRTDPAGNVTHWEYEDDLPAVRVAPDGLSTRYAHDARGSLTEIVLPSTLRYALGYDDHGHLLSVQCDGEALATYVVDSQHCVVEETDARGATTAYAYDRLGRPVSQRDALGRVTTVSYDLLGQPTQVQRPDGTVMQSTYDALGNPSSIVDALGQVTAMQYGGTGVLARLTQPDGHAWSFKYDALERLRRITNARGETYDFAYDSAGRVKEERPFDGRVLRYHHAPSGRLSRIDYPDGTFRAFAHDPLGNLVLEATPEGPATFHRDRMGRLLGAVVEQDGQRITTLFERDALGRVVAEAQGDRTLHFAHDLRGRRAERVMPDGSKTAYRYDALDALVAVEHDGFQLSLQRDVLGRETARGDAPGRFSIRSEYDSMDRLIEQRVDVRSPGSGALTMAVQRLWQYDALGRVKHVEDDRWGATRYEYDALGQLLEARQGSFREVFTYDAAGSLQQALERLDTRPQQDTRPQRDARPTQNALPELDAPPELETSPEPWQIAEGNLLLRTDQTRYAYDARGRRTLKLGAGDGPDAERTEYHWDSRDRLRQVRLPSGARVSFTYDAFGRRVRKEITDAHGTPDHAVDFLWDGDLLAADLDTRHGTRCFVHAPGTFTPLLQAERGEVFSYLVDQVGVPKELLDQTGKVAWSATHRAWGRIAEEHLDPDREGGPHRPVSSPFRLLGQYLDEETGLCATRFRYFDAEVGRWCSPDPLGIGGGSNLSGFDGNPVTCADPLGLSSDGGLIESAEMHTFDLTDDWRRVTLSSDQQGVVYILKDARTGEVLKVGKTEASKLQGRFEKYVTAGNKTNRALVVDAFTIPKSSTMTIESVEKQIREHFLSLGHDLPWDNTNQRLGVGPGVPHTRLNRKLRRTHEWVGEKLVPKTGRC</sequence>
<dbReference type="Pfam" id="PF03527">
    <property type="entry name" value="RHS"/>
    <property type="match status" value="1"/>
</dbReference>
<dbReference type="InterPro" id="IPR031325">
    <property type="entry name" value="RHS_repeat"/>
</dbReference>
<feature type="domain" description="Teneurin-like YD-shell" evidence="5">
    <location>
        <begin position="654"/>
        <end position="834"/>
    </location>
</feature>
<feature type="domain" description="Teneurin-like YD-shell" evidence="5">
    <location>
        <begin position="918"/>
        <end position="1008"/>
    </location>
</feature>
<evidence type="ECO:0000256" key="2">
    <source>
        <dbReference type="SAM" id="MobiDB-lite"/>
    </source>
</evidence>
<dbReference type="InterPro" id="IPR022385">
    <property type="entry name" value="Rhs_assc_core"/>
</dbReference>
<dbReference type="NCBIfam" id="TIGR03696">
    <property type="entry name" value="Rhs_assc_core"/>
    <property type="match status" value="1"/>
</dbReference>
<dbReference type="OrthoDB" id="9757552at2"/>
<dbReference type="STRING" id="1192034.CAP_2934"/>
<dbReference type="InterPro" id="IPR045351">
    <property type="entry name" value="DUF6531"/>
</dbReference>
<feature type="compositionally biased region" description="Basic and acidic residues" evidence="2">
    <location>
        <begin position="1011"/>
        <end position="1028"/>
    </location>
</feature>
<keyword evidence="1" id="KW-0677">Repeat</keyword>
<comment type="caution">
    <text evidence="6">The sequence shown here is derived from an EMBL/GenBank/DDBJ whole genome shotgun (WGS) entry which is preliminary data.</text>
</comment>
<evidence type="ECO:0000313" key="6">
    <source>
        <dbReference type="EMBL" id="EYF05644.1"/>
    </source>
</evidence>
<organism evidence="6 7">
    <name type="scientific">Chondromyces apiculatus DSM 436</name>
    <dbReference type="NCBI Taxonomy" id="1192034"/>
    <lineage>
        <taxon>Bacteria</taxon>
        <taxon>Pseudomonadati</taxon>
        <taxon>Myxococcota</taxon>
        <taxon>Polyangia</taxon>
        <taxon>Polyangiales</taxon>
        <taxon>Polyangiaceae</taxon>
        <taxon>Chondromyces</taxon>
    </lineage>
</organism>
<dbReference type="InterPro" id="IPR056823">
    <property type="entry name" value="TEN-like_YD-shell"/>
</dbReference>
<evidence type="ECO:0000259" key="5">
    <source>
        <dbReference type="Pfam" id="PF25023"/>
    </source>
</evidence>
<dbReference type="Pfam" id="PF05593">
    <property type="entry name" value="RHS_repeat"/>
    <property type="match status" value="2"/>
</dbReference>
<dbReference type="Pfam" id="PF25023">
    <property type="entry name" value="TEN_YD-shell"/>
    <property type="match status" value="2"/>
</dbReference>
<dbReference type="Gene3D" id="2.180.10.10">
    <property type="entry name" value="RHS repeat-associated core"/>
    <property type="match status" value="3"/>
</dbReference>
<dbReference type="InterPro" id="IPR050708">
    <property type="entry name" value="T6SS_VgrG/RHS"/>
</dbReference>
<dbReference type="Proteomes" id="UP000019678">
    <property type="component" value="Unassembled WGS sequence"/>
</dbReference>
<gene>
    <name evidence="6" type="ORF">CAP_2934</name>
</gene>
<proteinExistence type="predicted"/>
<name>A0A017T8U0_9BACT</name>
<evidence type="ECO:0000256" key="1">
    <source>
        <dbReference type="ARBA" id="ARBA00022737"/>
    </source>
</evidence>
<dbReference type="PANTHER" id="PTHR32305">
    <property type="match status" value="1"/>
</dbReference>